<dbReference type="SUPFAM" id="SSF55785">
    <property type="entry name" value="PYP-like sensor domain (PAS domain)"/>
    <property type="match status" value="1"/>
</dbReference>
<dbReference type="InterPro" id="IPR000700">
    <property type="entry name" value="PAS-assoc_C"/>
</dbReference>
<evidence type="ECO:0000313" key="3">
    <source>
        <dbReference type="Proteomes" id="UP000186102"/>
    </source>
</evidence>
<keyword evidence="3" id="KW-1185">Reference proteome</keyword>
<reference evidence="2 3" key="1">
    <citation type="submission" date="2016-09" db="EMBL/GenBank/DDBJ databases">
        <title>Complete genome of Desulfosporosinus sp. OL.</title>
        <authorList>
            <person name="Mardanov A."/>
            <person name="Beletsky A."/>
            <person name="Panova A."/>
            <person name="Karnachuk O."/>
            <person name="Ravin N."/>
        </authorList>
    </citation>
    <scope>NUCLEOTIDE SEQUENCE [LARGE SCALE GENOMIC DNA]</scope>
    <source>
        <strain evidence="2 3">OL</strain>
    </source>
</reference>
<dbReference type="PANTHER" id="PTHR44757:SF2">
    <property type="entry name" value="BIOFILM ARCHITECTURE MAINTENANCE PROTEIN MBAA"/>
    <property type="match status" value="1"/>
</dbReference>
<dbReference type="Gene3D" id="3.30.450.20">
    <property type="entry name" value="PAS domain"/>
    <property type="match status" value="1"/>
</dbReference>
<dbReference type="Gene3D" id="3.30.70.270">
    <property type="match status" value="1"/>
</dbReference>
<accession>A0A1Q8QM59</accession>
<dbReference type="EMBL" id="MLBF01000043">
    <property type="protein sequence ID" value="OLN28392.1"/>
    <property type="molecule type" value="Genomic_DNA"/>
</dbReference>
<sequence length="155" mass="17642">MNGTFTTINEKFCEVVGLPKEIIIGKTINDVQIDSGYIKEWNNAFSSVINNGKVNSFTYRYERKVGSGVVGYYDVTLSPLFDLRKEIIGVIGTNQDITTIIENEKTIKHMAYYDDITDLSRRARFLERLENAIKLSKKKATQVIIVILILTTLKQ</sequence>
<dbReference type="PANTHER" id="PTHR44757">
    <property type="entry name" value="DIGUANYLATE CYCLASE DGCP"/>
    <property type="match status" value="1"/>
</dbReference>
<dbReference type="PROSITE" id="PS50113">
    <property type="entry name" value="PAC"/>
    <property type="match status" value="1"/>
</dbReference>
<dbReference type="InterPro" id="IPR035965">
    <property type="entry name" value="PAS-like_dom_sf"/>
</dbReference>
<feature type="domain" description="PAC" evidence="1">
    <location>
        <begin position="55"/>
        <end position="109"/>
    </location>
</feature>
<proteinExistence type="predicted"/>
<name>A0A1Q8QM59_9FIRM</name>
<gene>
    <name evidence="2" type="ORF">DSOL_4041</name>
</gene>
<dbReference type="InterPro" id="IPR043128">
    <property type="entry name" value="Rev_trsase/Diguanyl_cyclase"/>
</dbReference>
<dbReference type="InterPro" id="IPR052155">
    <property type="entry name" value="Biofilm_reg_signaling"/>
</dbReference>
<evidence type="ECO:0000313" key="2">
    <source>
        <dbReference type="EMBL" id="OLN28392.1"/>
    </source>
</evidence>
<dbReference type="Pfam" id="PF13426">
    <property type="entry name" value="PAS_9"/>
    <property type="match status" value="1"/>
</dbReference>
<dbReference type="AlphaFoldDB" id="A0A1Q8QM59"/>
<comment type="caution">
    <text evidence="2">The sequence shown here is derived from an EMBL/GenBank/DDBJ whole genome shotgun (WGS) entry which is preliminary data.</text>
</comment>
<dbReference type="STRING" id="1888891.DSOL_4041"/>
<organism evidence="2 3">
    <name type="scientific">Desulfosporosinus metallidurans</name>
    <dbReference type="NCBI Taxonomy" id="1888891"/>
    <lineage>
        <taxon>Bacteria</taxon>
        <taxon>Bacillati</taxon>
        <taxon>Bacillota</taxon>
        <taxon>Clostridia</taxon>
        <taxon>Eubacteriales</taxon>
        <taxon>Desulfitobacteriaceae</taxon>
        <taxon>Desulfosporosinus</taxon>
    </lineage>
</organism>
<protein>
    <recommendedName>
        <fullName evidence="1">PAC domain-containing protein</fullName>
    </recommendedName>
</protein>
<dbReference type="NCBIfam" id="TIGR00229">
    <property type="entry name" value="sensory_box"/>
    <property type="match status" value="1"/>
</dbReference>
<dbReference type="CDD" id="cd00130">
    <property type="entry name" value="PAS"/>
    <property type="match status" value="1"/>
</dbReference>
<evidence type="ECO:0000259" key="1">
    <source>
        <dbReference type="PROSITE" id="PS50113"/>
    </source>
</evidence>
<dbReference type="InterPro" id="IPR000014">
    <property type="entry name" value="PAS"/>
</dbReference>
<dbReference type="Proteomes" id="UP000186102">
    <property type="component" value="Unassembled WGS sequence"/>
</dbReference>